<proteinExistence type="predicted"/>
<name>A0A1A8WAZ9_PLAMA</name>
<evidence type="ECO:0000256" key="1">
    <source>
        <dbReference type="SAM" id="MobiDB-lite"/>
    </source>
</evidence>
<organism evidence="2 3">
    <name type="scientific">Plasmodium malariae</name>
    <dbReference type="NCBI Taxonomy" id="5858"/>
    <lineage>
        <taxon>Eukaryota</taxon>
        <taxon>Sar</taxon>
        <taxon>Alveolata</taxon>
        <taxon>Apicomplexa</taxon>
        <taxon>Aconoidasida</taxon>
        <taxon>Haemosporida</taxon>
        <taxon>Plasmodiidae</taxon>
        <taxon>Plasmodium</taxon>
        <taxon>Plasmodium (Plasmodium)</taxon>
    </lineage>
</organism>
<protein>
    <submittedName>
        <fullName evidence="2">Uncharacterized protein</fullName>
    </submittedName>
</protein>
<evidence type="ECO:0000313" key="3">
    <source>
        <dbReference type="Proteomes" id="UP000078597"/>
    </source>
</evidence>
<feature type="region of interest" description="Disordered" evidence="1">
    <location>
        <begin position="49"/>
        <end position="78"/>
    </location>
</feature>
<reference evidence="3" key="1">
    <citation type="submission" date="2016-05" db="EMBL/GenBank/DDBJ databases">
        <authorList>
            <person name="Naeem Raeece"/>
        </authorList>
    </citation>
    <scope>NUCLEOTIDE SEQUENCE [LARGE SCALE GENOMIC DNA]</scope>
</reference>
<dbReference type="Gene3D" id="1.10.10.60">
    <property type="entry name" value="Homeodomain-like"/>
    <property type="match status" value="1"/>
</dbReference>
<dbReference type="AlphaFoldDB" id="A0A1A8WAZ9"/>
<gene>
    <name evidence="2" type="ORF">PMALA_022420</name>
</gene>
<dbReference type="Pfam" id="PF13384">
    <property type="entry name" value="HTH_23"/>
    <property type="match status" value="1"/>
</dbReference>
<sequence>MNFDNNGNDVNINNGMSYMDSNSMFNEGETNYTYLSTMKNFKKKDKIKKEKKNTSINKSQTCTLNTTRKKKFGNNGPPTAEKLSELLYEQNMSVPQIAAIYGVHRTTVARWCHNRKIIQKSSHYQGRRRTSTKLNNEYI</sequence>
<accession>A0A1A8WAZ9</accession>
<dbReference type="EMBL" id="FLQW01001204">
    <property type="protein sequence ID" value="SBS88383.1"/>
    <property type="molecule type" value="Genomic_DNA"/>
</dbReference>
<evidence type="ECO:0000313" key="2">
    <source>
        <dbReference type="EMBL" id="SBS88383.1"/>
    </source>
</evidence>
<dbReference type="Proteomes" id="UP000078597">
    <property type="component" value="Unassembled WGS sequence"/>
</dbReference>
<dbReference type="VEuPathDB" id="PlasmoDB:PmUG01_12050700"/>